<dbReference type="KEGG" id="pcl:Pcal_2003"/>
<gene>
    <name evidence="1" type="ordered locus">Pcal_2003</name>
</gene>
<evidence type="ECO:0000313" key="1">
    <source>
        <dbReference type="EMBL" id="ABO09418.1"/>
    </source>
</evidence>
<dbReference type="HOGENOM" id="CLU_543621_0_0_2"/>
<dbReference type="Proteomes" id="UP000001431">
    <property type="component" value="Chromosome"/>
</dbReference>
<accession>A3MXQ1</accession>
<sequence length="481" mass="52968">MAVLVVLLVMVAFLGLRDYYSTAPGVTETSTADAQAQQAAQSQTTGRIYVEQAGESLATATAPGGRKGNATLTLYIEDDAGPLDGLVFILPAAPEDDSLPDKLEPVAVAKGRAEAPSHVERLLEKWNADKYPKVGITVVVVNGTDIATAPAEVDLKAYKKAKERGEKYEVKAKVRGKVKRDRGDRGMHFAACPEAVMVKEDEYQTDFMPTPLFRVRNLAGVYGMFQIGLAVNYEKRFSYGLAIQEDIKDLFNVGVKIEGLSYALGAMYWGNKFTGIPVSGGKMIYILTKGKYEVYRIDYYAGDVRGCLIIDQDWLYRVYPTAVQTSGNEIIMGDAYMTDADIQIPGTTTIFYKRYTGTGSPNDSPIYEIQVPHLAGWFYQECPGMLDRVEVGAGVDLGKLILRKAAQAGKVVAERFAKVIELVGVDVAWTSGTNFFVVLGGLRFDAPSGKQFDLYFYTTQYKVEIPWCGQVDLPFLYAEFR</sequence>
<reference evidence="1" key="1">
    <citation type="submission" date="2007-02" db="EMBL/GenBank/DDBJ databases">
        <title>Complete sequence of Pyrobaculum calidifontis JCM 11548.</title>
        <authorList>
            <consortium name="US DOE Joint Genome Institute"/>
            <person name="Copeland A."/>
            <person name="Lucas S."/>
            <person name="Lapidus A."/>
            <person name="Barry K."/>
            <person name="Glavina del Rio T."/>
            <person name="Dalin E."/>
            <person name="Tice H."/>
            <person name="Pitluck S."/>
            <person name="Chain P."/>
            <person name="Malfatti S."/>
            <person name="Shin M."/>
            <person name="Vergez L."/>
            <person name="Schmutz J."/>
            <person name="Larimer F."/>
            <person name="Land M."/>
            <person name="Hauser L."/>
            <person name="Kyrpides N."/>
            <person name="Mikhailova N."/>
            <person name="Cozen A.E."/>
            <person name="Fitz-Gibbon S.T."/>
            <person name="House C.H."/>
            <person name="Saltikov C."/>
            <person name="Lowe T.M."/>
            <person name="Richardson P."/>
        </authorList>
    </citation>
    <scope>NUCLEOTIDE SEQUENCE [LARGE SCALE GENOMIC DNA]</scope>
    <source>
        <strain evidence="1">JCM 11548</strain>
    </source>
</reference>
<protein>
    <submittedName>
        <fullName evidence="1">Uncharacterized protein</fullName>
    </submittedName>
</protein>
<keyword evidence="2" id="KW-1185">Reference proteome</keyword>
<dbReference type="EMBL" id="CP000561">
    <property type="protein sequence ID" value="ABO09418.1"/>
    <property type="molecule type" value="Genomic_DNA"/>
</dbReference>
<dbReference type="AlphaFoldDB" id="A3MXQ1"/>
<dbReference type="eggNOG" id="arCOG07063">
    <property type="taxonomic scope" value="Archaea"/>
</dbReference>
<proteinExistence type="predicted"/>
<name>A3MXQ1_PYRCJ</name>
<organism evidence="1 2">
    <name type="scientific">Pyrobaculum calidifontis (strain DSM 21063 / JCM 11548 / VA1)</name>
    <dbReference type="NCBI Taxonomy" id="410359"/>
    <lineage>
        <taxon>Archaea</taxon>
        <taxon>Thermoproteota</taxon>
        <taxon>Thermoprotei</taxon>
        <taxon>Thermoproteales</taxon>
        <taxon>Thermoproteaceae</taxon>
        <taxon>Pyrobaculum</taxon>
    </lineage>
</organism>
<evidence type="ECO:0000313" key="2">
    <source>
        <dbReference type="Proteomes" id="UP000001431"/>
    </source>
</evidence>